<evidence type="ECO:0000256" key="1">
    <source>
        <dbReference type="SAM" id="Phobius"/>
    </source>
</evidence>
<keyword evidence="1" id="KW-0812">Transmembrane</keyword>
<dbReference type="AlphaFoldDB" id="A0A1V4INS7"/>
<reference evidence="2 3" key="1">
    <citation type="submission" date="2017-03" db="EMBL/GenBank/DDBJ databases">
        <title>Genome sequence of Clostridium oryzae DSM 28571.</title>
        <authorList>
            <person name="Poehlein A."/>
            <person name="Daniel R."/>
        </authorList>
    </citation>
    <scope>NUCLEOTIDE SEQUENCE [LARGE SCALE GENOMIC DNA]</scope>
    <source>
        <strain evidence="2 3">DSM 28571</strain>
    </source>
</reference>
<keyword evidence="1" id="KW-1133">Transmembrane helix</keyword>
<dbReference type="NCBIfam" id="TIGR02532">
    <property type="entry name" value="IV_pilin_GFxxxE"/>
    <property type="match status" value="1"/>
</dbReference>
<feature type="transmembrane region" description="Helical" evidence="1">
    <location>
        <begin position="12"/>
        <end position="37"/>
    </location>
</feature>
<dbReference type="OrthoDB" id="1957755at2"/>
<dbReference type="Gene3D" id="3.30.700.10">
    <property type="entry name" value="Glycoprotein, Type 4 Pilin"/>
    <property type="match status" value="1"/>
</dbReference>
<comment type="caution">
    <text evidence="2">The sequence shown here is derived from an EMBL/GenBank/DDBJ whole genome shotgun (WGS) entry which is preliminary data.</text>
</comment>
<name>A0A1V4INS7_9CLOT</name>
<dbReference type="EMBL" id="MZGV01000021">
    <property type="protein sequence ID" value="OPJ61519.1"/>
    <property type="molecule type" value="Genomic_DNA"/>
</dbReference>
<dbReference type="STRING" id="1450648.CLORY_22010"/>
<accession>A0A1V4INS7</accession>
<gene>
    <name evidence="2" type="ORF">CLORY_22010</name>
</gene>
<keyword evidence="3" id="KW-1185">Reference proteome</keyword>
<sequence>MSNNLKKKKKKGFTLIELIIVLAVLAIIAAIAIPNFIAVRNNSRNKADAQSCLTIKRTVLMLVSDGTVPETADFYVTGPSTTSLNTEKYKDDVNEAMKDVNNVQGTKLVSGFDAKGQPQYSDGTPAMYHVVISKGDVSVTTVVAAAH</sequence>
<organism evidence="2 3">
    <name type="scientific">Clostridium oryzae</name>
    <dbReference type="NCBI Taxonomy" id="1450648"/>
    <lineage>
        <taxon>Bacteria</taxon>
        <taxon>Bacillati</taxon>
        <taxon>Bacillota</taxon>
        <taxon>Clostridia</taxon>
        <taxon>Eubacteriales</taxon>
        <taxon>Clostridiaceae</taxon>
        <taxon>Clostridium</taxon>
    </lineage>
</organism>
<dbReference type="PROSITE" id="PS00409">
    <property type="entry name" value="PROKAR_NTER_METHYL"/>
    <property type="match status" value="1"/>
</dbReference>
<dbReference type="Pfam" id="PF07963">
    <property type="entry name" value="N_methyl"/>
    <property type="match status" value="1"/>
</dbReference>
<evidence type="ECO:0000313" key="2">
    <source>
        <dbReference type="EMBL" id="OPJ61519.1"/>
    </source>
</evidence>
<dbReference type="InterPro" id="IPR045584">
    <property type="entry name" value="Pilin-like"/>
</dbReference>
<dbReference type="Proteomes" id="UP000190080">
    <property type="component" value="Unassembled WGS sequence"/>
</dbReference>
<evidence type="ECO:0000313" key="3">
    <source>
        <dbReference type="Proteomes" id="UP000190080"/>
    </source>
</evidence>
<protein>
    <submittedName>
        <fullName evidence="2">Putative major pilin subunit</fullName>
    </submittedName>
</protein>
<keyword evidence="1" id="KW-0472">Membrane</keyword>
<dbReference type="SUPFAM" id="SSF54523">
    <property type="entry name" value="Pili subunits"/>
    <property type="match status" value="1"/>
</dbReference>
<dbReference type="InterPro" id="IPR012902">
    <property type="entry name" value="N_methyl_site"/>
</dbReference>
<proteinExistence type="predicted"/>
<dbReference type="RefSeq" id="WP_079424273.1">
    <property type="nucleotide sequence ID" value="NZ_MZGV01000021.1"/>
</dbReference>